<protein>
    <recommendedName>
        <fullName evidence="4">DUF6468 domain-containing protein</fullName>
    </recommendedName>
</protein>
<name>A0A3B1ADA6_9ZZZZ</name>
<feature type="domain" description="DUF6468" evidence="4">
    <location>
        <begin position="31"/>
        <end position="101"/>
    </location>
</feature>
<evidence type="ECO:0000256" key="2">
    <source>
        <dbReference type="SAM" id="MobiDB-lite"/>
    </source>
</evidence>
<feature type="coiled-coil region" evidence="1">
    <location>
        <begin position="30"/>
        <end position="68"/>
    </location>
</feature>
<proteinExistence type="predicted"/>
<feature type="region of interest" description="Disordered" evidence="2">
    <location>
        <begin position="119"/>
        <end position="143"/>
    </location>
</feature>
<keyword evidence="3" id="KW-0472">Membrane</keyword>
<evidence type="ECO:0000313" key="5">
    <source>
        <dbReference type="EMBL" id="VAX03859.1"/>
    </source>
</evidence>
<evidence type="ECO:0000259" key="4">
    <source>
        <dbReference type="Pfam" id="PF20072"/>
    </source>
</evidence>
<keyword evidence="1" id="KW-0175">Coiled coil</keyword>
<keyword evidence="3" id="KW-0812">Transmembrane</keyword>
<feature type="compositionally biased region" description="Acidic residues" evidence="2">
    <location>
        <begin position="121"/>
        <end position="135"/>
    </location>
</feature>
<dbReference type="Pfam" id="PF20072">
    <property type="entry name" value="DUF6468"/>
    <property type="match status" value="1"/>
</dbReference>
<dbReference type="AlphaFoldDB" id="A0A3B1ADA6"/>
<organism evidence="5">
    <name type="scientific">hydrothermal vent metagenome</name>
    <dbReference type="NCBI Taxonomy" id="652676"/>
    <lineage>
        <taxon>unclassified sequences</taxon>
        <taxon>metagenomes</taxon>
        <taxon>ecological metagenomes</taxon>
    </lineage>
</organism>
<gene>
    <name evidence="5" type="ORF">MNBD_ALPHA03-87</name>
</gene>
<keyword evidence="3" id="KW-1133">Transmembrane helix</keyword>
<evidence type="ECO:0000256" key="1">
    <source>
        <dbReference type="SAM" id="Coils"/>
    </source>
</evidence>
<accession>A0A3B1ADA6</accession>
<dbReference type="InterPro" id="IPR045531">
    <property type="entry name" value="DUF6468"/>
</dbReference>
<evidence type="ECO:0000256" key="3">
    <source>
        <dbReference type="SAM" id="Phobius"/>
    </source>
</evidence>
<feature type="transmembrane region" description="Helical" evidence="3">
    <location>
        <begin position="6"/>
        <end position="25"/>
    </location>
</feature>
<sequence length="143" mass="16060">MELVIDSVIIILIIVMISYAVVLNIKLKVFRNAQNEMANLVNKLNEAISQAQKAVDTLKKAAQTEEIRLEGLVTKSRFLADELEIIIQSGSNLADRIERGLIPAENVTLQNFDAEGHSDEDLSYAEMSDEEDNEMLETLKKVR</sequence>
<reference evidence="5" key="1">
    <citation type="submission" date="2018-06" db="EMBL/GenBank/DDBJ databases">
        <authorList>
            <person name="Zhirakovskaya E."/>
        </authorList>
    </citation>
    <scope>NUCLEOTIDE SEQUENCE</scope>
</reference>
<dbReference type="EMBL" id="UOFW01000066">
    <property type="protein sequence ID" value="VAX03859.1"/>
    <property type="molecule type" value="Genomic_DNA"/>
</dbReference>